<accession>A0A0E0BDZ4</accession>
<reference evidence="2" key="1">
    <citation type="submission" date="2015-04" db="UniProtKB">
        <authorList>
            <consortium name="EnsemblPlants"/>
        </authorList>
    </citation>
    <scope>IDENTIFICATION</scope>
</reference>
<dbReference type="Gramene" id="OGLUM10G19120.4">
    <property type="protein sequence ID" value="OGLUM10G19120.4"/>
    <property type="gene ID" value="OGLUM10G19120"/>
</dbReference>
<dbReference type="STRING" id="40148.A0A0E0BDZ4"/>
<keyword evidence="3" id="KW-1185">Reference proteome</keyword>
<evidence type="ECO:0000256" key="1">
    <source>
        <dbReference type="SAM" id="MobiDB-lite"/>
    </source>
</evidence>
<feature type="region of interest" description="Disordered" evidence="1">
    <location>
        <begin position="1"/>
        <end position="51"/>
    </location>
</feature>
<proteinExistence type="predicted"/>
<protein>
    <submittedName>
        <fullName evidence="2">Uncharacterized protein</fullName>
    </submittedName>
</protein>
<reference evidence="2" key="2">
    <citation type="submission" date="2018-05" db="EMBL/GenBank/DDBJ databases">
        <title>OgluRS3 (Oryza glumaepatula Reference Sequence Version 3).</title>
        <authorList>
            <person name="Zhang J."/>
            <person name="Kudrna D."/>
            <person name="Lee S."/>
            <person name="Talag J."/>
            <person name="Welchert J."/>
            <person name="Wing R.A."/>
        </authorList>
    </citation>
    <scope>NUCLEOTIDE SEQUENCE [LARGE SCALE GENOMIC DNA]</scope>
</reference>
<dbReference type="AlphaFoldDB" id="A0A0E0BDZ4"/>
<feature type="region of interest" description="Disordered" evidence="1">
    <location>
        <begin position="64"/>
        <end position="94"/>
    </location>
</feature>
<dbReference type="HOGENOM" id="CLU_037264_0_0_1"/>
<dbReference type="eggNOG" id="KOG0357">
    <property type="taxonomic scope" value="Eukaryota"/>
</dbReference>
<feature type="compositionally biased region" description="Basic residues" evidence="1">
    <location>
        <begin position="137"/>
        <end position="150"/>
    </location>
</feature>
<name>A0A0E0BDZ4_9ORYZ</name>
<evidence type="ECO:0000313" key="3">
    <source>
        <dbReference type="Proteomes" id="UP000026961"/>
    </source>
</evidence>
<organism evidence="2">
    <name type="scientific">Oryza glumipatula</name>
    <dbReference type="NCBI Taxonomy" id="40148"/>
    <lineage>
        <taxon>Eukaryota</taxon>
        <taxon>Viridiplantae</taxon>
        <taxon>Streptophyta</taxon>
        <taxon>Embryophyta</taxon>
        <taxon>Tracheophyta</taxon>
        <taxon>Spermatophyta</taxon>
        <taxon>Magnoliopsida</taxon>
        <taxon>Liliopsida</taxon>
        <taxon>Poales</taxon>
        <taxon>Poaceae</taxon>
        <taxon>BOP clade</taxon>
        <taxon>Oryzoideae</taxon>
        <taxon>Oryzeae</taxon>
        <taxon>Oryzinae</taxon>
        <taxon>Oryza</taxon>
    </lineage>
</organism>
<dbReference type="EnsemblPlants" id="OGLUM10G19120.4">
    <property type="protein sequence ID" value="OGLUM10G19120.4"/>
    <property type="gene ID" value="OGLUM10G19120"/>
</dbReference>
<dbReference type="Proteomes" id="UP000026961">
    <property type="component" value="Chromosome 10"/>
</dbReference>
<feature type="region of interest" description="Disordered" evidence="1">
    <location>
        <begin position="123"/>
        <end position="150"/>
    </location>
</feature>
<sequence length="279" mass="30359">MPRSQLLRREQRGDRREVGEVAGEGVEQAEEEGALVEQQQEAPRGERDQGVALELREIRTDALAGGEVEEAAAAGGRRLVEHDPPPGEEAAVQGAGEGIHRAQPPQPAHGAEADVVGDVVGEDALGDEAGRPLPAKPRARRRRRRRGHGAGLRRVRLVDLVHHPRGGGGRRSRRRVTRLWGLDSTRRRRANVAAGEAVAARILRAYLDTKGDGPVPLTAKPPLPPELPLQDSNPHHGIDCNCVRTNGIREQNKQQQIVLTTQVVKMILKIDDIITPSDC</sequence>
<feature type="compositionally biased region" description="Low complexity" evidence="1">
    <location>
        <begin position="64"/>
        <end position="77"/>
    </location>
</feature>
<evidence type="ECO:0000313" key="2">
    <source>
        <dbReference type="EnsemblPlants" id="OGLUM10G19120.4"/>
    </source>
</evidence>
<feature type="compositionally biased region" description="Basic and acidic residues" evidence="1">
    <location>
        <begin position="7"/>
        <end position="19"/>
    </location>
</feature>